<evidence type="ECO:0000256" key="1">
    <source>
        <dbReference type="SAM" id="MobiDB-lite"/>
    </source>
</evidence>
<dbReference type="EMBL" id="JAPWGM010000001">
    <property type="protein sequence ID" value="MCZ4242582.1"/>
    <property type="molecule type" value="Genomic_DNA"/>
</dbReference>
<protein>
    <submittedName>
        <fullName evidence="2">Uncharacterized protein</fullName>
    </submittedName>
</protein>
<feature type="region of interest" description="Disordered" evidence="1">
    <location>
        <begin position="55"/>
        <end position="125"/>
    </location>
</feature>
<comment type="caution">
    <text evidence="2">The sequence shown here is derived from an EMBL/GenBank/DDBJ whole genome shotgun (WGS) entry which is preliminary data.</text>
</comment>
<reference evidence="2" key="1">
    <citation type="submission" date="2022-12" db="EMBL/GenBank/DDBJ databases">
        <title>Genome sequence of HCMS5-2.</title>
        <authorList>
            <person name="Woo H."/>
        </authorList>
    </citation>
    <scope>NUCLEOTIDE SEQUENCE</scope>
    <source>
        <strain evidence="2">HCMS5-2</strain>
    </source>
</reference>
<proteinExistence type="predicted"/>
<dbReference type="RefSeq" id="WP_269425680.1">
    <property type="nucleotide sequence ID" value="NZ_JAPWGM010000001.1"/>
</dbReference>
<name>A0ABT4L4F0_9SPHI</name>
<sequence>MKTNIYNKTEHIEGYAGGNDKNVEKTDVQKAYEKGNDSNEVTSFGKDTVAVKNLKKRDNKNTARDGFDNTGTQGADSLSDDAYNSPDKHPDIESAASHTGSSSKDFKKPVRPSQRDEDDVLNTGI</sequence>
<evidence type="ECO:0000313" key="2">
    <source>
        <dbReference type="EMBL" id="MCZ4242582.1"/>
    </source>
</evidence>
<feature type="region of interest" description="Disordered" evidence="1">
    <location>
        <begin position="1"/>
        <end position="26"/>
    </location>
</feature>
<organism evidence="2 3">
    <name type="scientific">Pedobacter punctiformis</name>
    <dbReference type="NCBI Taxonomy" id="3004097"/>
    <lineage>
        <taxon>Bacteria</taxon>
        <taxon>Pseudomonadati</taxon>
        <taxon>Bacteroidota</taxon>
        <taxon>Sphingobacteriia</taxon>
        <taxon>Sphingobacteriales</taxon>
        <taxon>Sphingobacteriaceae</taxon>
        <taxon>Pedobacter</taxon>
    </lineage>
</organism>
<accession>A0ABT4L4F0</accession>
<dbReference type="Proteomes" id="UP001144347">
    <property type="component" value="Unassembled WGS sequence"/>
</dbReference>
<evidence type="ECO:0000313" key="3">
    <source>
        <dbReference type="Proteomes" id="UP001144347"/>
    </source>
</evidence>
<feature type="compositionally biased region" description="Acidic residues" evidence="1">
    <location>
        <begin position="116"/>
        <end position="125"/>
    </location>
</feature>
<gene>
    <name evidence="2" type="ORF">O0955_01075</name>
</gene>
<keyword evidence="3" id="KW-1185">Reference proteome</keyword>